<protein>
    <recommendedName>
        <fullName evidence="4">GLPGLI family protein</fullName>
    </recommendedName>
</protein>
<feature type="signal peptide" evidence="1">
    <location>
        <begin position="1"/>
        <end position="21"/>
    </location>
</feature>
<sequence>MKLRITLVLMFVLGSFCFAQTSGFSSAEFNSSMFLNEKLAEFKFTKIEKPFAFDFQRDDSNFTMLEIDNNSEINSEVLNTSLFSNLKLFENNYQNDYNYSRGCGPLDGLTHTINSSDIMISRFVDYAVNEFLKSLIFND</sequence>
<accession>A0A3D9N4U2</accession>
<name>A0A3D9N4U2_9FLAO</name>
<evidence type="ECO:0008006" key="4">
    <source>
        <dbReference type="Google" id="ProtNLM"/>
    </source>
</evidence>
<evidence type="ECO:0000256" key="1">
    <source>
        <dbReference type="SAM" id="SignalP"/>
    </source>
</evidence>
<feature type="chain" id="PRO_5017603361" description="GLPGLI family protein" evidence="1">
    <location>
        <begin position="22"/>
        <end position="139"/>
    </location>
</feature>
<dbReference type="EMBL" id="QREI01000001">
    <property type="protein sequence ID" value="REE27798.1"/>
    <property type="molecule type" value="Genomic_DNA"/>
</dbReference>
<dbReference type="Proteomes" id="UP000256919">
    <property type="component" value="Unassembled WGS sequence"/>
</dbReference>
<comment type="caution">
    <text evidence="2">The sequence shown here is derived from an EMBL/GenBank/DDBJ whole genome shotgun (WGS) entry which is preliminary data.</text>
</comment>
<dbReference type="OrthoDB" id="1440154at2"/>
<evidence type="ECO:0000313" key="2">
    <source>
        <dbReference type="EMBL" id="REE27798.1"/>
    </source>
</evidence>
<dbReference type="RefSeq" id="WP_115808130.1">
    <property type="nucleotide sequence ID" value="NZ_JABFDI010000012.1"/>
</dbReference>
<keyword evidence="3" id="KW-1185">Reference proteome</keyword>
<organism evidence="2 3">
    <name type="scientific">Winogradskyella pacifica</name>
    <dbReference type="NCBI Taxonomy" id="664642"/>
    <lineage>
        <taxon>Bacteria</taxon>
        <taxon>Pseudomonadati</taxon>
        <taxon>Bacteroidota</taxon>
        <taxon>Flavobacteriia</taxon>
        <taxon>Flavobacteriales</taxon>
        <taxon>Flavobacteriaceae</taxon>
        <taxon>Winogradskyella</taxon>
    </lineage>
</organism>
<reference evidence="2 3" key="1">
    <citation type="submission" date="2018-07" db="EMBL/GenBank/DDBJ databases">
        <title>Genomic Encyclopedia of Type Strains, Phase III (KMG-III): the genomes of soil and plant-associated and newly described type strains.</title>
        <authorList>
            <person name="Whitman W."/>
        </authorList>
    </citation>
    <scope>NUCLEOTIDE SEQUENCE [LARGE SCALE GENOMIC DNA]</scope>
    <source>
        <strain evidence="2 3">CECT 7948</strain>
    </source>
</reference>
<keyword evidence="1" id="KW-0732">Signal</keyword>
<gene>
    <name evidence="2" type="ORF">DFQ09_101637</name>
</gene>
<proteinExistence type="predicted"/>
<evidence type="ECO:0000313" key="3">
    <source>
        <dbReference type="Proteomes" id="UP000256919"/>
    </source>
</evidence>
<dbReference type="AlphaFoldDB" id="A0A3D9N4U2"/>